<dbReference type="InterPro" id="IPR003439">
    <property type="entry name" value="ABC_transporter-like_ATP-bd"/>
</dbReference>
<dbReference type="Gene3D" id="3.40.50.300">
    <property type="entry name" value="P-loop containing nucleotide triphosphate hydrolases"/>
    <property type="match status" value="1"/>
</dbReference>
<dbReference type="EMBL" id="SOJN01000099">
    <property type="protein sequence ID" value="TET45023.1"/>
    <property type="molecule type" value="Genomic_DNA"/>
</dbReference>
<evidence type="ECO:0000313" key="5">
    <source>
        <dbReference type="EMBL" id="TET45023.1"/>
    </source>
</evidence>
<evidence type="ECO:0000259" key="4">
    <source>
        <dbReference type="PROSITE" id="PS50893"/>
    </source>
</evidence>
<dbReference type="SMART" id="SM00382">
    <property type="entry name" value="AAA"/>
    <property type="match status" value="1"/>
</dbReference>
<evidence type="ECO:0000256" key="2">
    <source>
        <dbReference type="ARBA" id="ARBA00022741"/>
    </source>
</evidence>
<dbReference type="InterPro" id="IPR003593">
    <property type="entry name" value="AAA+_ATPase"/>
</dbReference>
<keyword evidence="3 5" id="KW-0067">ATP-binding</keyword>
<keyword evidence="1" id="KW-0813">Transport</keyword>
<feature type="domain" description="ABC transporter" evidence="4">
    <location>
        <begin position="2"/>
        <end position="238"/>
    </location>
</feature>
<dbReference type="PROSITE" id="PS00211">
    <property type="entry name" value="ABC_TRANSPORTER_1"/>
    <property type="match status" value="1"/>
</dbReference>
<dbReference type="CDD" id="cd03261">
    <property type="entry name" value="ABC_Org_Solvent_Resistant"/>
    <property type="match status" value="1"/>
</dbReference>
<dbReference type="Pfam" id="PF00005">
    <property type="entry name" value="ABC_tran"/>
    <property type="match status" value="1"/>
</dbReference>
<dbReference type="SUPFAM" id="SSF52540">
    <property type="entry name" value="P-loop containing nucleoside triphosphate hydrolases"/>
    <property type="match status" value="1"/>
</dbReference>
<evidence type="ECO:0000313" key="6">
    <source>
        <dbReference type="Proteomes" id="UP000315525"/>
    </source>
</evidence>
<dbReference type="PANTHER" id="PTHR43023">
    <property type="entry name" value="PROTEIN TRIGALACTOSYLDIACYLGLYCEROL 3, CHLOROPLASTIC"/>
    <property type="match status" value="1"/>
</dbReference>
<sequence length="265" mass="28893">MIVLKGLVQGFGDNRVLRDLDLAIDDGETMVVIGASGCGKSVLLKCIMGLLRVDSGAIMVDGKDITQIGRRELFELRKRLGMVFQSSALFDSLSVGENIGLALQEHTDNSSGRIRHIVEEKLGLVGLSGTEHLRPAELSGGMKKRVAIARAIVMEPDYVLYDEPTTGLDPITADRIDDLIRDLQSKLSITTIAVTHDMKSAYKIADRIAMLHDGKIVFSGTPDETKVVEDPVVRRFIEGRWERPLDAELETSIQEGVVPAGGQDA</sequence>
<organism evidence="5 6">
    <name type="scientific">candidate division TA06 bacterium</name>
    <dbReference type="NCBI Taxonomy" id="2250710"/>
    <lineage>
        <taxon>Bacteria</taxon>
        <taxon>Bacteria division TA06</taxon>
    </lineage>
</organism>
<dbReference type="AlphaFoldDB" id="A0A523UR57"/>
<dbReference type="PROSITE" id="PS50893">
    <property type="entry name" value="ABC_TRANSPORTER_2"/>
    <property type="match status" value="1"/>
</dbReference>
<accession>A0A523UR57</accession>
<evidence type="ECO:0000256" key="3">
    <source>
        <dbReference type="ARBA" id="ARBA00022840"/>
    </source>
</evidence>
<reference evidence="5 6" key="1">
    <citation type="submission" date="2019-03" db="EMBL/GenBank/DDBJ databases">
        <title>Metabolic potential of uncultured bacteria and archaea associated with petroleum seepage in deep-sea sediments.</title>
        <authorList>
            <person name="Dong X."/>
            <person name="Hubert C."/>
        </authorList>
    </citation>
    <scope>NUCLEOTIDE SEQUENCE [LARGE SCALE GENOMIC DNA]</scope>
    <source>
        <strain evidence="5">E44_bin18</strain>
    </source>
</reference>
<dbReference type="InterPro" id="IPR027417">
    <property type="entry name" value="P-loop_NTPase"/>
</dbReference>
<gene>
    <name evidence="5" type="ORF">E3J62_08785</name>
</gene>
<dbReference type="GO" id="GO:0005524">
    <property type="term" value="F:ATP binding"/>
    <property type="evidence" value="ECO:0007669"/>
    <property type="project" value="UniProtKB-KW"/>
</dbReference>
<comment type="caution">
    <text evidence="5">The sequence shown here is derived from an EMBL/GenBank/DDBJ whole genome shotgun (WGS) entry which is preliminary data.</text>
</comment>
<keyword evidence="2" id="KW-0547">Nucleotide-binding</keyword>
<name>A0A523UR57_UNCT6</name>
<dbReference type="PANTHER" id="PTHR43023:SF6">
    <property type="entry name" value="INTERMEMBRANE PHOSPHOLIPID TRANSPORT SYSTEM ATP-BINDING PROTEIN MLAF"/>
    <property type="match status" value="1"/>
</dbReference>
<proteinExistence type="predicted"/>
<protein>
    <submittedName>
        <fullName evidence="5">ABC transporter ATP-binding protein</fullName>
    </submittedName>
</protein>
<dbReference type="Proteomes" id="UP000315525">
    <property type="component" value="Unassembled WGS sequence"/>
</dbReference>
<dbReference type="GO" id="GO:0016887">
    <property type="term" value="F:ATP hydrolysis activity"/>
    <property type="evidence" value="ECO:0007669"/>
    <property type="project" value="InterPro"/>
</dbReference>
<evidence type="ECO:0000256" key="1">
    <source>
        <dbReference type="ARBA" id="ARBA00022448"/>
    </source>
</evidence>
<dbReference type="InterPro" id="IPR017871">
    <property type="entry name" value="ABC_transporter-like_CS"/>
</dbReference>